<dbReference type="EMBL" id="QGKW02002228">
    <property type="protein sequence ID" value="KAF2536619.1"/>
    <property type="molecule type" value="Genomic_DNA"/>
</dbReference>
<evidence type="ECO:0000313" key="2">
    <source>
        <dbReference type="Proteomes" id="UP000712281"/>
    </source>
</evidence>
<name>A0A8S9FUG2_BRACR</name>
<comment type="caution">
    <text evidence="1">The sequence shown here is derived from an EMBL/GenBank/DDBJ whole genome shotgun (WGS) entry which is preliminary data.</text>
</comment>
<dbReference type="AlphaFoldDB" id="A0A8S9FUG2"/>
<protein>
    <submittedName>
        <fullName evidence="1">Uncharacterized protein</fullName>
    </submittedName>
</protein>
<organism evidence="1 2">
    <name type="scientific">Brassica cretica</name>
    <name type="common">Mustard</name>
    <dbReference type="NCBI Taxonomy" id="69181"/>
    <lineage>
        <taxon>Eukaryota</taxon>
        <taxon>Viridiplantae</taxon>
        <taxon>Streptophyta</taxon>
        <taxon>Embryophyta</taxon>
        <taxon>Tracheophyta</taxon>
        <taxon>Spermatophyta</taxon>
        <taxon>Magnoliopsida</taxon>
        <taxon>eudicotyledons</taxon>
        <taxon>Gunneridae</taxon>
        <taxon>Pentapetalae</taxon>
        <taxon>rosids</taxon>
        <taxon>malvids</taxon>
        <taxon>Brassicales</taxon>
        <taxon>Brassicaceae</taxon>
        <taxon>Brassiceae</taxon>
        <taxon>Brassica</taxon>
    </lineage>
</organism>
<dbReference type="Proteomes" id="UP000712281">
    <property type="component" value="Unassembled WGS sequence"/>
</dbReference>
<evidence type="ECO:0000313" key="1">
    <source>
        <dbReference type="EMBL" id="KAF2536619.1"/>
    </source>
</evidence>
<accession>A0A8S9FUG2</accession>
<gene>
    <name evidence="1" type="ORF">F2Q68_00020368</name>
</gene>
<reference evidence="1" key="1">
    <citation type="submission" date="2019-12" db="EMBL/GenBank/DDBJ databases">
        <title>Genome sequencing and annotation of Brassica cretica.</title>
        <authorList>
            <person name="Studholme D.J."/>
            <person name="Sarris P.F."/>
        </authorList>
    </citation>
    <scope>NUCLEOTIDE SEQUENCE</scope>
    <source>
        <strain evidence="1">PFS-001/15</strain>
        <tissue evidence="1">Leaf</tissue>
    </source>
</reference>
<sequence>MYLASLGFEMGARVQVQHYNLGSVDSYIGSSLHDLNSVDGPPRDIDGIGGAVVRDGDNDGHSSSAVCTIFSTF</sequence>
<proteinExistence type="predicted"/>